<name>A0A7W9CV71_9HYPH</name>
<reference evidence="2 3" key="1">
    <citation type="submission" date="2020-08" db="EMBL/GenBank/DDBJ databases">
        <title>Genomic Encyclopedia of Type Strains, Phase IV (KMG-IV): sequencing the most valuable type-strain genomes for metagenomic binning, comparative biology and taxonomic classification.</title>
        <authorList>
            <person name="Goeker M."/>
        </authorList>
    </citation>
    <scope>NUCLEOTIDE SEQUENCE [LARGE SCALE GENOMIC DNA]</scope>
    <source>
        <strain evidence="2 3">DSM 16268</strain>
    </source>
</reference>
<sequence length="416" mass="44996">MAKRSGIPVLLLSGTLLSACTALDNPIGPDPVIQAADAARSSDNYLNVRDIFIRRAGYPTTAAYVDWYEVAVAGFGYVDEQCAAYLDGLYRVRRERDHIKSQLTSIGGTTNSILGVADASKAAIAITAAAFGLGSQITDNASAAVLYSMDPADIDVLLKNQMQAYRNGVALQRSNYSSSSTAMEAVRGYLNLCLPVAIEAQIKAAIQNTVYVAVASPSGVPTLERVQTASQPRLADVRTGTDNVRPAPQPVAANLLPGDIPSLTPEQVKIVQRRLCVAVDGDLGGPASDTRKALGILQGRMASFSTPTLRLDPGTLRAAVELPDCDPARRADTYEQVHLRNEAEIKALQERLRMYINRTSHEYINNDTKIIVNKESFVSGDRLNDQNRYIINIIQKINGKEETGKYSEEVALAITR</sequence>
<dbReference type="AlphaFoldDB" id="A0A7W9CV71"/>
<feature type="signal peptide" evidence="1">
    <location>
        <begin position="1"/>
        <end position="18"/>
    </location>
</feature>
<feature type="chain" id="PRO_5030993315" evidence="1">
    <location>
        <begin position="19"/>
        <end position="416"/>
    </location>
</feature>
<organism evidence="2 3">
    <name type="scientific">Prosthecomicrobium pneumaticum</name>
    <dbReference type="NCBI Taxonomy" id="81895"/>
    <lineage>
        <taxon>Bacteria</taxon>
        <taxon>Pseudomonadati</taxon>
        <taxon>Pseudomonadota</taxon>
        <taxon>Alphaproteobacteria</taxon>
        <taxon>Hyphomicrobiales</taxon>
        <taxon>Kaistiaceae</taxon>
        <taxon>Prosthecomicrobium</taxon>
    </lineage>
</organism>
<keyword evidence="3" id="KW-1185">Reference proteome</keyword>
<protein>
    <submittedName>
        <fullName evidence="2">Uncharacterized protein</fullName>
    </submittedName>
</protein>
<dbReference type="Proteomes" id="UP000523821">
    <property type="component" value="Unassembled WGS sequence"/>
</dbReference>
<keyword evidence="1" id="KW-0732">Signal</keyword>
<dbReference type="RefSeq" id="WP_183853600.1">
    <property type="nucleotide sequence ID" value="NZ_JACHOO010000002.1"/>
</dbReference>
<accession>A0A7W9CV71</accession>
<dbReference type="EMBL" id="JACHOO010000002">
    <property type="protein sequence ID" value="MBB5752176.1"/>
    <property type="molecule type" value="Genomic_DNA"/>
</dbReference>
<evidence type="ECO:0000256" key="1">
    <source>
        <dbReference type="SAM" id="SignalP"/>
    </source>
</evidence>
<evidence type="ECO:0000313" key="2">
    <source>
        <dbReference type="EMBL" id="MBB5752176.1"/>
    </source>
</evidence>
<dbReference type="PROSITE" id="PS51257">
    <property type="entry name" value="PROKAR_LIPOPROTEIN"/>
    <property type="match status" value="1"/>
</dbReference>
<comment type="caution">
    <text evidence="2">The sequence shown here is derived from an EMBL/GenBank/DDBJ whole genome shotgun (WGS) entry which is preliminary data.</text>
</comment>
<proteinExistence type="predicted"/>
<gene>
    <name evidence="2" type="ORF">GGQ63_001228</name>
</gene>
<evidence type="ECO:0000313" key="3">
    <source>
        <dbReference type="Proteomes" id="UP000523821"/>
    </source>
</evidence>